<dbReference type="EMBL" id="CAJNOB010000001">
    <property type="protein sequence ID" value="CAF0689901.1"/>
    <property type="molecule type" value="Genomic_DNA"/>
</dbReference>
<evidence type="ECO:0000313" key="1">
    <source>
        <dbReference type="EMBL" id="CAF0689901.1"/>
    </source>
</evidence>
<comment type="caution">
    <text evidence="1">The sequence shown here is derived from an EMBL/GenBank/DDBJ whole genome shotgun (WGS) entry which is preliminary data.</text>
</comment>
<name>A0A8J2FV60_9BACT</name>
<gene>
    <name evidence="1" type="ORF">MPNT_10424</name>
</gene>
<reference evidence="1" key="1">
    <citation type="submission" date="2021-02" db="EMBL/GenBank/DDBJ databases">
        <authorList>
            <person name="Cremers G."/>
            <person name="Picone N."/>
        </authorList>
    </citation>
    <scope>NUCLEOTIDE SEQUENCE</scope>
    <source>
        <strain evidence="1">PQ17</strain>
    </source>
</reference>
<dbReference type="Proteomes" id="UP000663859">
    <property type="component" value="Unassembled WGS sequence"/>
</dbReference>
<dbReference type="AlphaFoldDB" id="A0A8J2FV60"/>
<accession>A0A8J2FV60</accession>
<sequence>MFGYLIPYTGRLCLWGGEKESGFVLSGAGRKPKNASFFWGRNVFLAVAPRVRDWVYLPVGSGLAKEKGDTGGAIKKLGSIRFSSAPRQTRWKSFFLKEGLQRIAFGQRGKGKRHAIPLASESKRKSKESPLVLSFGDCEKKRFAF</sequence>
<proteinExistence type="predicted"/>
<keyword evidence="2" id="KW-1185">Reference proteome</keyword>
<protein>
    <submittedName>
        <fullName evidence="1">Uncharacterized protein</fullName>
    </submittedName>
</protein>
<organism evidence="1 2">
    <name type="scientific">Candidatus Methylacidithermus pantelleriae</name>
    <dbReference type="NCBI Taxonomy" id="2744239"/>
    <lineage>
        <taxon>Bacteria</taxon>
        <taxon>Pseudomonadati</taxon>
        <taxon>Verrucomicrobiota</taxon>
        <taxon>Methylacidiphilae</taxon>
        <taxon>Methylacidiphilales</taxon>
        <taxon>Methylacidiphilaceae</taxon>
        <taxon>Candidatus Methylacidithermus</taxon>
    </lineage>
</organism>
<evidence type="ECO:0000313" key="2">
    <source>
        <dbReference type="Proteomes" id="UP000663859"/>
    </source>
</evidence>